<dbReference type="HAMAP" id="MF_00288">
    <property type="entry name" value="MetE"/>
    <property type="match status" value="1"/>
</dbReference>
<keyword evidence="4 8" id="KW-0808">Transferase</keyword>
<feature type="domain" description="Cobalamin-independent methionine synthase MetE C-terminal/archaeal" evidence="9">
    <location>
        <begin position="17"/>
        <end position="327"/>
    </location>
</feature>
<dbReference type="KEGG" id="step:IC006_1503"/>
<evidence type="ECO:0000313" key="11">
    <source>
        <dbReference type="EMBL" id="BBG26953.1"/>
    </source>
</evidence>
<keyword evidence="6 8" id="KW-0862">Zinc</keyword>
<evidence type="ECO:0000256" key="8">
    <source>
        <dbReference type="HAMAP-Rule" id="MF_00288"/>
    </source>
</evidence>
<dbReference type="GO" id="GO:0003871">
    <property type="term" value="F:5-methyltetrahydropteroyltriglutamate-homocysteine S-methyltransferase activity"/>
    <property type="evidence" value="ECO:0007669"/>
    <property type="project" value="InterPro"/>
</dbReference>
<evidence type="ECO:0000256" key="1">
    <source>
        <dbReference type="ARBA" id="ARBA00007909"/>
    </source>
</evidence>
<keyword evidence="3 8" id="KW-0028">Amino-acid biosynthesis</keyword>
<evidence type="ECO:0000256" key="2">
    <source>
        <dbReference type="ARBA" id="ARBA00022603"/>
    </source>
</evidence>
<keyword evidence="12" id="KW-1185">Reference proteome</keyword>
<dbReference type="Proteomes" id="UP000325030">
    <property type="component" value="Chromosome"/>
</dbReference>
<feature type="binding site" evidence="8">
    <location>
        <position position="245"/>
    </location>
    <ligand>
        <name>Zn(2+)</name>
        <dbReference type="ChEBI" id="CHEBI:29105"/>
        <note>catalytic</note>
    </ligand>
</feature>
<proteinExistence type="inferred from homology"/>
<feature type="binding site" evidence="8">
    <location>
        <position position="221"/>
    </location>
    <ligand>
        <name>Zn(2+)</name>
        <dbReference type="ChEBI" id="CHEBI:29105"/>
        <note>catalytic</note>
    </ligand>
</feature>
<dbReference type="InterPro" id="IPR022921">
    <property type="entry name" value="MetE_arc"/>
</dbReference>
<evidence type="ECO:0000259" key="9">
    <source>
        <dbReference type="Pfam" id="PF01717"/>
    </source>
</evidence>
<keyword evidence="5 8" id="KW-0479">Metal-binding</keyword>
<gene>
    <name evidence="8" type="primary">metE</name>
    <name evidence="10" type="ORF">IC006_1503</name>
    <name evidence="11" type="ORF">IC007_1480</name>
</gene>
<dbReference type="GO" id="GO:0032259">
    <property type="term" value="P:methylation"/>
    <property type="evidence" value="ECO:0007669"/>
    <property type="project" value="UniProtKB-KW"/>
</dbReference>
<reference evidence="13" key="1">
    <citation type="submission" date="2018-09" db="EMBL/GenBank/DDBJ databases">
        <title>Complete Genome Sequencing of Sulfolobus sp. JCM 16834.</title>
        <authorList>
            <person name="Kato S."/>
            <person name="Itoh T."/>
            <person name="Ohkuma M."/>
        </authorList>
    </citation>
    <scope>NUCLEOTIDE SEQUENCE [LARGE SCALE GENOMIC DNA]</scope>
    <source>
        <strain evidence="13">IC-007</strain>
    </source>
</reference>
<dbReference type="CDD" id="cd03311">
    <property type="entry name" value="CIMS_C_terminal_like"/>
    <property type="match status" value="1"/>
</dbReference>
<keyword evidence="7 8" id="KW-0486">Methionine biosynthesis</keyword>
<dbReference type="GO" id="GO:0009086">
    <property type="term" value="P:methionine biosynthetic process"/>
    <property type="evidence" value="ECO:0007669"/>
    <property type="project" value="UniProtKB-UniRule"/>
</dbReference>
<evidence type="ECO:0000313" key="10">
    <source>
        <dbReference type="EMBL" id="BBG24196.1"/>
    </source>
</evidence>
<feature type="binding site" evidence="8">
    <location>
        <position position="306"/>
    </location>
    <ligand>
        <name>Zn(2+)</name>
        <dbReference type="ChEBI" id="CHEBI:29105"/>
        <note>catalytic</note>
    </ligand>
</feature>
<sequence length="350" mass="40038">MIKINSNKKTYPEVPILPTTVIGSYPRPKWLKESIRLSSAGKISKDDMEEAFNDSVIAVMRDHEVAGIDIPTDGEMRRDEMVEFFAEHLKGFKFYGYVRVWGDAYYRKPSVVSRVEYKKPMLESEVKFAQSVSYTKNLKVTITGPYTIADWSFNEYYKTKEDLVFDLAKIINQEIKNLVKMGIPFIQVDEPALPTHEEEIPWGVQAINEAVKGVDVKVGLHICYGDYSKVMPFADELKVDQLALEFKNRDFKDLELIKRFGYSKEIGLGVVDVHSKKVETPEEVAKGIKKAMQVLEPEKIFVNPDCGLKRLSRKIAYQKLVSVVEGTKMVREELKKKGLSTIQLKPVVNR</sequence>
<dbReference type="STRING" id="1294262.GCA_001316085_00542"/>
<comment type="cofactor">
    <cofactor evidence="8">
        <name>Zn(2+)</name>
        <dbReference type="ChEBI" id="CHEBI:29105"/>
    </cofactor>
    <text evidence="8">Binds 1 zinc ion per subunit.</text>
</comment>
<name>A0A510E363_9CREN</name>
<dbReference type="InterPro" id="IPR002629">
    <property type="entry name" value="Met_Synth_C/arc"/>
</dbReference>
<dbReference type="InterPro" id="IPR038071">
    <property type="entry name" value="UROD/MetE-like_sf"/>
</dbReference>
<evidence type="ECO:0000256" key="4">
    <source>
        <dbReference type="ARBA" id="ARBA00022679"/>
    </source>
</evidence>
<protein>
    <recommendedName>
        <fullName evidence="8">Methionine synthase</fullName>
        <ecNumber evidence="8">2.1.1.-</ecNumber>
    </recommendedName>
    <alternativeName>
        <fullName evidence="8">Homocysteine methyltransferase</fullName>
    </alternativeName>
</protein>
<dbReference type="Pfam" id="PF01717">
    <property type="entry name" value="Meth_synt_2"/>
    <property type="match status" value="1"/>
</dbReference>
<dbReference type="EMBL" id="AP018930">
    <property type="protein sequence ID" value="BBG26953.1"/>
    <property type="molecule type" value="Genomic_DNA"/>
</dbReference>
<feature type="binding site" evidence="8">
    <location>
        <position position="223"/>
    </location>
    <ligand>
        <name>Zn(2+)</name>
        <dbReference type="ChEBI" id="CHEBI:29105"/>
        <note>catalytic</note>
    </ligand>
</feature>
<evidence type="ECO:0000313" key="13">
    <source>
        <dbReference type="Proteomes" id="UP000325030"/>
    </source>
</evidence>
<dbReference type="NCBIfam" id="NF003317">
    <property type="entry name" value="PRK04326.1"/>
    <property type="match status" value="1"/>
</dbReference>
<organism evidence="11 13">
    <name type="scientific">Sulfuracidifex tepidarius</name>
    <dbReference type="NCBI Taxonomy" id="1294262"/>
    <lineage>
        <taxon>Archaea</taxon>
        <taxon>Thermoproteota</taxon>
        <taxon>Thermoprotei</taxon>
        <taxon>Sulfolobales</taxon>
        <taxon>Sulfolobaceae</taxon>
        <taxon>Sulfuracidifex</taxon>
    </lineage>
</organism>
<evidence type="ECO:0000313" key="12">
    <source>
        <dbReference type="Proteomes" id="UP000322983"/>
    </source>
</evidence>
<dbReference type="Gene3D" id="3.20.20.210">
    <property type="match status" value="1"/>
</dbReference>
<dbReference type="EMBL" id="AP018929">
    <property type="protein sequence ID" value="BBG24196.1"/>
    <property type="molecule type" value="Genomic_DNA"/>
</dbReference>
<dbReference type="SUPFAM" id="SSF51726">
    <property type="entry name" value="UROD/MetE-like"/>
    <property type="match status" value="1"/>
</dbReference>
<dbReference type="PANTHER" id="PTHR30519">
    <property type="entry name" value="5-METHYLTETRAHYDROPTEROYLTRIGLUTAMATE--HOMOCYSTEINE METHYLTRANSFERASE"/>
    <property type="match status" value="1"/>
</dbReference>
<dbReference type="GO" id="GO:0008270">
    <property type="term" value="F:zinc ion binding"/>
    <property type="evidence" value="ECO:0007669"/>
    <property type="project" value="InterPro"/>
</dbReference>
<dbReference type="AlphaFoldDB" id="A0A510E363"/>
<evidence type="ECO:0000256" key="5">
    <source>
        <dbReference type="ARBA" id="ARBA00022723"/>
    </source>
</evidence>
<comment type="pathway">
    <text evidence="8">Amino-acid biosynthesis; L-methionine biosynthesis via de novo pathway.</text>
</comment>
<dbReference type="UniPathway" id="UPA00051"/>
<keyword evidence="2 8" id="KW-0489">Methyltransferase</keyword>
<dbReference type="EC" id="2.1.1.-" evidence="8"/>
<evidence type="ECO:0000256" key="3">
    <source>
        <dbReference type="ARBA" id="ARBA00022605"/>
    </source>
</evidence>
<evidence type="ECO:0000256" key="6">
    <source>
        <dbReference type="ARBA" id="ARBA00022833"/>
    </source>
</evidence>
<accession>A0A510DVD6</accession>
<reference evidence="11 12" key="2">
    <citation type="journal article" date="2020" name="Int. J. Syst. Evol. Microbiol.">
        <title>Sulfuracidifex tepidarius gen. nov., sp. nov. and transfer of Sulfolobus metallicus Huber and Stetter 1992 to the genus Sulfuracidifex as Sulfuracidifex metallicus comb. nov.</title>
        <authorList>
            <person name="Itoh T."/>
            <person name="Miura T."/>
            <person name="Sakai H.D."/>
            <person name="Kato S."/>
            <person name="Ohkuma M."/>
            <person name="Takashina T."/>
        </authorList>
    </citation>
    <scope>NUCLEOTIDE SEQUENCE</scope>
    <source>
        <strain evidence="10 12">IC-006</strain>
        <strain evidence="11">IC-007</strain>
    </source>
</reference>
<comment type="similarity">
    <text evidence="1 8">Belongs to the archaeal MetE family.</text>
</comment>
<evidence type="ECO:0000256" key="7">
    <source>
        <dbReference type="ARBA" id="ARBA00023167"/>
    </source>
</evidence>
<accession>A0A510E363</accession>
<comment type="function">
    <text evidence="8">Catalyzes the transfer of a methyl group to L-homocysteine resulting in methionine formation. The physiological methyl donor is unknown.</text>
</comment>
<dbReference type="Proteomes" id="UP000322983">
    <property type="component" value="Chromosome"/>
</dbReference>